<comment type="caution">
    <text evidence="7">The sequence shown here is derived from an EMBL/GenBank/DDBJ whole genome shotgun (WGS) entry which is preliminary data.</text>
</comment>
<keyword evidence="2" id="KW-0378">Hydrolase</keyword>
<dbReference type="InterPro" id="IPR036627">
    <property type="entry name" value="CobW-likC_sf"/>
</dbReference>
<evidence type="ECO:0000256" key="1">
    <source>
        <dbReference type="ARBA" id="ARBA00022741"/>
    </source>
</evidence>
<evidence type="ECO:0000256" key="2">
    <source>
        <dbReference type="ARBA" id="ARBA00022801"/>
    </source>
</evidence>
<keyword evidence="3" id="KW-0143">Chaperone</keyword>
<dbReference type="InterPro" id="IPR051927">
    <property type="entry name" value="Zn_Chap_cDPG_Synth"/>
</dbReference>
<evidence type="ECO:0000256" key="3">
    <source>
        <dbReference type="ARBA" id="ARBA00023186"/>
    </source>
</evidence>
<dbReference type="InterPro" id="IPR003495">
    <property type="entry name" value="CobW/HypB/UreG_nucleotide-bd"/>
</dbReference>
<dbReference type="RefSeq" id="WP_047941458.1">
    <property type="nucleotide sequence ID" value="NZ_LDPH01000006.1"/>
</dbReference>
<dbReference type="GO" id="GO:0016787">
    <property type="term" value="F:hydrolase activity"/>
    <property type="evidence" value="ECO:0007669"/>
    <property type="project" value="UniProtKB-KW"/>
</dbReference>
<dbReference type="CDD" id="cd03112">
    <property type="entry name" value="CobW-like"/>
    <property type="match status" value="1"/>
</dbReference>
<dbReference type="OrthoDB" id="9808822at2"/>
<dbReference type="EMBL" id="LDPH01000006">
    <property type="protein sequence ID" value="KLV26926.1"/>
    <property type="molecule type" value="Genomic_DNA"/>
</dbReference>
<dbReference type="AlphaFoldDB" id="A0A0J1ILT7"/>
<dbReference type="GO" id="GO:0000166">
    <property type="term" value="F:nucleotide binding"/>
    <property type="evidence" value="ECO:0007669"/>
    <property type="project" value="UniProtKB-KW"/>
</dbReference>
<comment type="catalytic activity">
    <reaction evidence="5">
        <text>GTP + H2O = GDP + phosphate + H(+)</text>
        <dbReference type="Rhea" id="RHEA:19669"/>
        <dbReference type="ChEBI" id="CHEBI:15377"/>
        <dbReference type="ChEBI" id="CHEBI:15378"/>
        <dbReference type="ChEBI" id="CHEBI:37565"/>
        <dbReference type="ChEBI" id="CHEBI:43474"/>
        <dbReference type="ChEBI" id="CHEBI:58189"/>
    </reaction>
    <physiologicalReaction direction="left-to-right" evidence="5">
        <dbReference type="Rhea" id="RHEA:19670"/>
    </physiologicalReaction>
</comment>
<keyword evidence="8" id="KW-1185">Reference proteome</keyword>
<dbReference type="Pfam" id="PF02492">
    <property type="entry name" value="cobW"/>
    <property type="match status" value="1"/>
</dbReference>
<proteinExistence type="inferred from homology"/>
<dbReference type="PANTHER" id="PTHR43603:SF3">
    <property type="entry name" value="ZINC CHAPERONE YCIC"/>
    <property type="match status" value="1"/>
</dbReference>
<evidence type="ECO:0000313" key="7">
    <source>
        <dbReference type="EMBL" id="KLV26926.1"/>
    </source>
</evidence>
<dbReference type="Gene3D" id="3.30.1220.10">
    <property type="entry name" value="CobW-like, C-terminal domain"/>
    <property type="match status" value="1"/>
</dbReference>
<dbReference type="PATRIC" id="fig|1397.4.peg.4784"/>
<dbReference type="Gene3D" id="3.40.50.300">
    <property type="entry name" value="P-loop containing nucleotide triphosphate hydrolases"/>
    <property type="match status" value="1"/>
</dbReference>
<dbReference type="PANTHER" id="PTHR43603">
    <property type="entry name" value="COBW DOMAIN-CONTAINING PROTEIN DDB_G0274527"/>
    <property type="match status" value="1"/>
</dbReference>
<dbReference type="InterPro" id="IPR011629">
    <property type="entry name" value="CobW-like_C"/>
</dbReference>
<name>A0A0J1ILT7_NIACI</name>
<sequence>MKKIPVTVLSGYLGAGKTTLLNHILHNRDGLKVAVIVNDMSEVNIDSELVQTVGGFSRTEEKLVEMSNGCICCTLREDLLVEVERLAIEGDIDYILIESSGISEPIPVAQTFSYIDEEMGIDLTKFCKLDTMVTVVDANRFWHDYESGDSLLDRKEAVGEEDDRNVADLLIDQIEFCDVLILNKCDLVKAEDLDKLEKVIRTLQPVARIIRTVNSEIDPHEILDTNLFDFDRASESAGWLRELNLGPSMHTPETEEYGISSFVYSSKKPFHSERFNDWCHSMPLSIVRAKGIAWCATRNDLALLLSQAGPSVSIEPISYWVAALPEVRKEEILQVNPSLRGNWDPQFGDRHTKLVLIGMDLNVELIKKELDECLLTEEEFLGEWQQLRDPFYWQLSAR</sequence>
<comment type="similarity">
    <text evidence="4">Belongs to the SIMIBI class G3E GTPase family. ZNG1 subfamily.</text>
</comment>
<gene>
    <name evidence="7" type="ORF">ABW02_08075</name>
</gene>
<reference evidence="7 8" key="1">
    <citation type="submission" date="2015-05" db="EMBL/GenBank/DDBJ databases">
        <title>Whole genome sequence and identification of bacterial endophytes from Costus igneus.</title>
        <authorList>
            <person name="Lee Y.P."/>
            <person name="Gan H.M."/>
            <person name="Eng W."/>
            <person name="Wheatley M.S."/>
            <person name="Caraballo A."/>
            <person name="Polter S."/>
            <person name="Savka M.A."/>
            <person name="Hudson A.O."/>
        </authorList>
    </citation>
    <scope>NUCLEOTIDE SEQUENCE [LARGE SCALE GENOMIC DNA]</scope>
    <source>
        <strain evidence="7 8">RIT379</strain>
    </source>
</reference>
<organism evidence="7 8">
    <name type="scientific">Niallia circulans</name>
    <name type="common">Bacillus circulans</name>
    <dbReference type="NCBI Taxonomy" id="1397"/>
    <lineage>
        <taxon>Bacteria</taxon>
        <taxon>Bacillati</taxon>
        <taxon>Bacillota</taxon>
        <taxon>Bacilli</taxon>
        <taxon>Bacillales</taxon>
        <taxon>Bacillaceae</taxon>
        <taxon>Niallia</taxon>
    </lineage>
</organism>
<accession>A0A0J1ILT7</accession>
<evidence type="ECO:0000256" key="5">
    <source>
        <dbReference type="ARBA" id="ARBA00049117"/>
    </source>
</evidence>
<evidence type="ECO:0000259" key="6">
    <source>
        <dbReference type="SMART" id="SM00833"/>
    </source>
</evidence>
<evidence type="ECO:0000313" key="8">
    <source>
        <dbReference type="Proteomes" id="UP000036045"/>
    </source>
</evidence>
<protein>
    <submittedName>
        <fullName evidence="7">Cobalamin biosynthesis protein CobW</fullName>
    </submittedName>
</protein>
<dbReference type="Proteomes" id="UP000036045">
    <property type="component" value="Unassembled WGS sequence"/>
</dbReference>
<dbReference type="InterPro" id="IPR027417">
    <property type="entry name" value="P-loop_NTPase"/>
</dbReference>
<dbReference type="SMART" id="SM00833">
    <property type="entry name" value="CobW_C"/>
    <property type="match status" value="1"/>
</dbReference>
<keyword evidence="1" id="KW-0547">Nucleotide-binding</keyword>
<dbReference type="SUPFAM" id="SSF52540">
    <property type="entry name" value="P-loop containing nucleoside triphosphate hydrolases"/>
    <property type="match status" value="1"/>
</dbReference>
<feature type="domain" description="CobW C-terminal" evidence="6">
    <location>
        <begin position="259"/>
        <end position="374"/>
    </location>
</feature>
<dbReference type="Pfam" id="PF07683">
    <property type="entry name" value="CobW_C"/>
    <property type="match status" value="1"/>
</dbReference>
<evidence type="ECO:0000256" key="4">
    <source>
        <dbReference type="ARBA" id="ARBA00034320"/>
    </source>
</evidence>